<dbReference type="InterPro" id="IPR041893">
    <property type="entry name" value="ArdA_dom3"/>
</dbReference>
<comment type="caution">
    <text evidence="1">The sequence shown here is derived from an EMBL/GenBank/DDBJ whole genome shotgun (WGS) entry which is preliminary data.</text>
</comment>
<evidence type="ECO:0000313" key="1">
    <source>
        <dbReference type="EMBL" id="MCA9386110.1"/>
    </source>
</evidence>
<proteinExistence type="predicted"/>
<name>A0A955RKS8_9BACT</name>
<sequence length="166" mass="19149">MSKTKVFITNLAKYNAGELVGEWFTLSEGIDELNKVLKKVLGSDEEYFISDYEADFEIGEYDNLEELVKFASLFDELSEVEKTVVIYLSEFLGLNREDIFLKMKSETLLDDCIVYEASNETELGEEISDCMEIPEHLKGYIDYEKIGRDEVYNGATQVGDYYIIYN</sequence>
<reference evidence="1" key="2">
    <citation type="journal article" date="2021" name="Microbiome">
        <title>Successional dynamics and alternative stable states in a saline activated sludge microbial community over 9 years.</title>
        <authorList>
            <person name="Wang Y."/>
            <person name="Ye J."/>
            <person name="Ju F."/>
            <person name="Liu L."/>
            <person name="Boyd J.A."/>
            <person name="Deng Y."/>
            <person name="Parks D.H."/>
            <person name="Jiang X."/>
            <person name="Yin X."/>
            <person name="Woodcroft B.J."/>
            <person name="Tyson G.W."/>
            <person name="Hugenholtz P."/>
            <person name="Polz M.F."/>
            <person name="Zhang T."/>
        </authorList>
    </citation>
    <scope>NUCLEOTIDE SEQUENCE</scope>
    <source>
        <strain evidence="1">HKST-UBA11</strain>
    </source>
</reference>
<evidence type="ECO:0000313" key="2">
    <source>
        <dbReference type="Proteomes" id="UP000754563"/>
    </source>
</evidence>
<reference evidence="1" key="1">
    <citation type="submission" date="2020-04" db="EMBL/GenBank/DDBJ databases">
        <authorList>
            <person name="Zhang T."/>
        </authorList>
    </citation>
    <scope>NUCLEOTIDE SEQUENCE</scope>
    <source>
        <strain evidence="1">HKST-UBA11</strain>
    </source>
</reference>
<dbReference type="Pfam" id="PF07275">
    <property type="entry name" value="ArdA"/>
    <property type="match status" value="1"/>
</dbReference>
<dbReference type="AlphaFoldDB" id="A0A955RKS8"/>
<dbReference type="Proteomes" id="UP000754563">
    <property type="component" value="Unassembled WGS sequence"/>
</dbReference>
<gene>
    <name evidence="1" type="ORF">KC717_05675</name>
</gene>
<accession>A0A955RKS8</accession>
<dbReference type="InterPro" id="IPR009899">
    <property type="entry name" value="ArdA"/>
</dbReference>
<dbReference type="EMBL" id="JAGQLH010000079">
    <property type="protein sequence ID" value="MCA9386110.1"/>
    <property type="molecule type" value="Genomic_DNA"/>
</dbReference>
<dbReference type="Gene3D" id="1.10.10.1190">
    <property type="entry name" value="Antirestriction protein ArdA, domain 3"/>
    <property type="match status" value="1"/>
</dbReference>
<protein>
    <submittedName>
        <fullName evidence="1">Antirestriction protein ArdA</fullName>
    </submittedName>
</protein>
<organism evidence="1 2">
    <name type="scientific">Candidatus Dojkabacteria bacterium</name>
    <dbReference type="NCBI Taxonomy" id="2099670"/>
    <lineage>
        <taxon>Bacteria</taxon>
        <taxon>Candidatus Dojkabacteria</taxon>
    </lineage>
</organism>
<dbReference type="InterPro" id="IPR041895">
    <property type="entry name" value="ArdA_dom1"/>
</dbReference>
<dbReference type="Gene3D" id="3.10.20.480">
    <property type="entry name" value="Antirestriction protein ArdA, domain 1"/>
    <property type="match status" value="1"/>
</dbReference>